<gene>
    <name evidence="1" type="ORF">S01H4_66944</name>
</gene>
<comment type="caution">
    <text evidence="1">The sequence shown here is derived from an EMBL/GenBank/DDBJ whole genome shotgun (WGS) entry which is preliminary data.</text>
</comment>
<evidence type="ECO:0000313" key="1">
    <source>
        <dbReference type="EMBL" id="GAH28743.1"/>
    </source>
</evidence>
<reference evidence="1" key="1">
    <citation type="journal article" date="2014" name="Front. Microbiol.">
        <title>High frequency of phylogenetically diverse reductive dehalogenase-homologous genes in deep subseafloor sedimentary metagenomes.</title>
        <authorList>
            <person name="Kawai M."/>
            <person name="Futagami T."/>
            <person name="Toyoda A."/>
            <person name="Takaki Y."/>
            <person name="Nishi S."/>
            <person name="Hori S."/>
            <person name="Arai W."/>
            <person name="Tsubouchi T."/>
            <person name="Morono Y."/>
            <person name="Uchiyama I."/>
            <person name="Ito T."/>
            <person name="Fujiyama A."/>
            <person name="Inagaki F."/>
            <person name="Takami H."/>
        </authorList>
    </citation>
    <scope>NUCLEOTIDE SEQUENCE</scope>
    <source>
        <strain evidence="1">Expedition CK06-06</strain>
    </source>
</reference>
<proteinExistence type="predicted"/>
<sequence length="36" mass="3929">MRGRLSIKVISINAQSGSEQLLGVENHYLSDDNNGL</sequence>
<dbReference type="AlphaFoldDB" id="X1G6U9"/>
<dbReference type="EMBL" id="BART01041762">
    <property type="protein sequence ID" value="GAH28743.1"/>
    <property type="molecule type" value="Genomic_DNA"/>
</dbReference>
<name>X1G6U9_9ZZZZ</name>
<organism evidence="1">
    <name type="scientific">marine sediment metagenome</name>
    <dbReference type="NCBI Taxonomy" id="412755"/>
    <lineage>
        <taxon>unclassified sequences</taxon>
        <taxon>metagenomes</taxon>
        <taxon>ecological metagenomes</taxon>
    </lineage>
</organism>
<protein>
    <submittedName>
        <fullName evidence="1">Uncharacterized protein</fullName>
    </submittedName>
</protein>
<accession>X1G6U9</accession>
<feature type="non-terminal residue" evidence="1">
    <location>
        <position position="36"/>
    </location>
</feature>